<evidence type="ECO:0000313" key="5">
    <source>
        <dbReference type="RefSeq" id="XP_022300576.1"/>
    </source>
</evidence>
<dbReference type="Proteomes" id="UP000694844">
    <property type="component" value="Chromosome 8"/>
</dbReference>
<dbReference type="SUPFAM" id="SSF56349">
    <property type="entry name" value="DNA breaking-rejoining enzymes"/>
    <property type="match status" value="1"/>
</dbReference>
<feature type="compositionally biased region" description="Basic and acidic residues" evidence="1">
    <location>
        <begin position="37"/>
        <end position="52"/>
    </location>
</feature>
<keyword evidence="2" id="KW-0732">Signal</keyword>
<organism evidence="3 5">
    <name type="scientific">Crassostrea virginica</name>
    <name type="common">Eastern oyster</name>
    <dbReference type="NCBI Taxonomy" id="6565"/>
    <lineage>
        <taxon>Eukaryota</taxon>
        <taxon>Metazoa</taxon>
        <taxon>Spiralia</taxon>
        <taxon>Lophotrochozoa</taxon>
        <taxon>Mollusca</taxon>
        <taxon>Bivalvia</taxon>
        <taxon>Autobranchia</taxon>
        <taxon>Pteriomorphia</taxon>
        <taxon>Ostreida</taxon>
        <taxon>Ostreoidea</taxon>
        <taxon>Ostreidae</taxon>
        <taxon>Crassostrea</taxon>
    </lineage>
</organism>
<dbReference type="GeneID" id="111108787"/>
<feature type="region of interest" description="Disordered" evidence="1">
    <location>
        <begin position="31"/>
        <end position="85"/>
    </location>
</feature>
<dbReference type="GO" id="GO:0003677">
    <property type="term" value="F:DNA binding"/>
    <property type="evidence" value="ECO:0007669"/>
    <property type="project" value="InterPro"/>
</dbReference>
<feature type="compositionally biased region" description="Basic and acidic residues" evidence="1">
    <location>
        <begin position="186"/>
        <end position="195"/>
    </location>
</feature>
<dbReference type="RefSeq" id="XP_022300575.1">
    <property type="nucleotide sequence ID" value="XM_022444867.1"/>
</dbReference>
<dbReference type="KEGG" id="cvn:111108787"/>
<dbReference type="PANTHER" id="PTHR33480:SF1">
    <property type="entry name" value="TYR RECOMBINASE DOMAIN-CONTAINING PROTEIN"/>
    <property type="match status" value="1"/>
</dbReference>
<protein>
    <submittedName>
        <fullName evidence="4 5">Uncharacterized protein LOC111108787</fullName>
    </submittedName>
</protein>
<dbReference type="OrthoDB" id="10066064at2759"/>
<evidence type="ECO:0000256" key="1">
    <source>
        <dbReference type="SAM" id="MobiDB-lite"/>
    </source>
</evidence>
<feature type="region of interest" description="Disordered" evidence="1">
    <location>
        <begin position="174"/>
        <end position="198"/>
    </location>
</feature>
<evidence type="ECO:0000256" key="2">
    <source>
        <dbReference type="SAM" id="SignalP"/>
    </source>
</evidence>
<feature type="chain" id="PRO_5044666032" evidence="2">
    <location>
        <begin position="27"/>
        <end position="880"/>
    </location>
</feature>
<evidence type="ECO:0000313" key="3">
    <source>
        <dbReference type="Proteomes" id="UP000694844"/>
    </source>
</evidence>
<gene>
    <name evidence="4 5" type="primary">LOC111108787</name>
</gene>
<dbReference type="AlphaFoldDB" id="A0A8B8BC73"/>
<dbReference type="InterPro" id="IPR011010">
    <property type="entry name" value="DNA_brk_join_enz"/>
</dbReference>
<sequence length="880" mass="101654">MKRFRSQNHWIIKTLLLSVLEKFVSLKESESLNAQENSRKEPTIVCSRKESESLNAQENSRKEPTIVCSRKESESLNVQENSRKEPAIVCSRKESESLNAQENSRKEPYTIVCSRKESESLNAQEKSRKEPTIVCSRKGPSAVIDFVENSNLSTLSDEVPYHCFPALSSCEEGQHTHGLNVGNENSKTKNKEDNSHKKKPNRFCIYCKSQITGGKLKRHILRKHKLEPEVQSIMCKPAYIQHKFFDEKRRAGMYEYNLQLIGNGFDPEMRERKPVQQDQLRVCSDCKGFYSNKYFFRHKCIVNDGSVAQALKPKLLQKVTADKMDADKGFVDILNRFRDGEVGDFCRTNKTIKLIGYRHFNLRRHEEGKQDEIRKTIMAEMRELTKLFFCFQNLSCESRTVEDMFCREHLLDLVEALEHMTTSNNQEKHGQKLFLDAIILRSVKTLEGYFAQTMQDEKKKELKNFKSAYKSLQHELFPSARQKCIKNSLEKNRKPANLPNEQRVIHLKEYISAEIHDVLENYTVKKFAWLRSLVVARLTLFNARRGEEASRMLISEWEEAVKGAWLPDDELEKITDPAEQYLLGCFKLAYLKGKGRKYVPVLIPNDLLSAIQVIERDRLAFGIREENPFLFATKTGLSHCSGWHAVAEVCAEAGILMITATKMRHRLSSIYASLDMSPENQKIFLQHMGHEEQINKENYQCPLGVRTTCVMGKMLSSLDKVGSVPKLNDKAYSQAISMEENTVDCSEELGELSQDHSLEIQANLEQNVLDSDKSEQDVVDIDFSSAPKKSRSKSVKWSKEETTCVRDYFHEFIHLRSDKNTGTLPSKKRIQEFLQTNTVSALKEFDMKTQVLKMRTKIFNERKMTRERATRKLDKMKMSI</sequence>
<reference evidence="4 5" key="1">
    <citation type="submission" date="2025-04" db="UniProtKB">
        <authorList>
            <consortium name="RefSeq"/>
        </authorList>
    </citation>
    <scope>IDENTIFICATION</scope>
    <source>
        <tissue evidence="4 5">Whole sample</tissue>
    </source>
</reference>
<feature type="signal peptide" evidence="2">
    <location>
        <begin position="1"/>
        <end position="26"/>
    </location>
</feature>
<proteinExistence type="predicted"/>
<name>A0A8B8BC73_CRAVI</name>
<accession>A0A8B8BC73</accession>
<dbReference type="RefSeq" id="XP_022300576.1">
    <property type="nucleotide sequence ID" value="XM_022444868.1"/>
</dbReference>
<dbReference type="PANTHER" id="PTHR33480">
    <property type="entry name" value="SET DOMAIN-CONTAINING PROTEIN-RELATED"/>
    <property type="match status" value="1"/>
</dbReference>
<evidence type="ECO:0000313" key="4">
    <source>
        <dbReference type="RefSeq" id="XP_022300575.1"/>
    </source>
</evidence>
<feature type="compositionally biased region" description="Basic and acidic residues" evidence="1">
    <location>
        <begin position="59"/>
        <end position="74"/>
    </location>
</feature>
<keyword evidence="3" id="KW-1185">Reference proteome</keyword>